<dbReference type="PROSITE" id="PS51819">
    <property type="entry name" value="VOC"/>
    <property type="match status" value="1"/>
</dbReference>
<evidence type="ECO:0000313" key="3">
    <source>
        <dbReference type="Proteomes" id="UP000515928"/>
    </source>
</evidence>
<feature type="domain" description="VOC" evidence="1">
    <location>
        <begin position="8"/>
        <end position="124"/>
    </location>
</feature>
<organism evidence="2 3">
    <name type="scientific">Erysipelothrix inopinata</name>
    <dbReference type="NCBI Taxonomy" id="225084"/>
    <lineage>
        <taxon>Bacteria</taxon>
        <taxon>Bacillati</taxon>
        <taxon>Bacillota</taxon>
        <taxon>Erysipelotrichia</taxon>
        <taxon>Erysipelotrichales</taxon>
        <taxon>Erysipelotrichaceae</taxon>
        <taxon>Erysipelothrix</taxon>
    </lineage>
</organism>
<dbReference type="EMBL" id="CP060715">
    <property type="protein sequence ID" value="QNN61361.1"/>
    <property type="molecule type" value="Genomic_DNA"/>
</dbReference>
<proteinExistence type="predicted"/>
<dbReference type="InterPro" id="IPR004360">
    <property type="entry name" value="Glyas_Fos-R_dOase_dom"/>
</dbReference>
<dbReference type="Pfam" id="PF00903">
    <property type="entry name" value="Glyoxalase"/>
    <property type="match status" value="2"/>
</dbReference>
<evidence type="ECO:0000313" key="2">
    <source>
        <dbReference type="EMBL" id="QNN61361.1"/>
    </source>
</evidence>
<sequence length="279" mass="31915">MKLNDNTRIKKVVLKVSNLKTMVDFYSNVMGLEVYNETENHASLGVDENVILELEYDTKYEVSSTPKTGLYHIAFLVPDEKYLGQFIYHLHDKNYPLQGAGDHIFSQALYFSDPEGNGIEFYADRPKSEWVIHEDGSIESGTYEVDVQHLFEVMVREPYTKMPSGSRIGHVHLQVNDIEAARQFYINTLGYDLKTEMFSALFISKNGYHHDFGINAWAGNKIRQLNDTDTGLKTVVIETTQVQELVETFSNQSDYQTLVNENSIKITDKAGIELEFTML</sequence>
<dbReference type="SUPFAM" id="SSF54593">
    <property type="entry name" value="Glyoxalase/Bleomycin resistance protein/Dihydroxybiphenyl dioxygenase"/>
    <property type="match status" value="2"/>
</dbReference>
<dbReference type="InterPro" id="IPR037523">
    <property type="entry name" value="VOC_core"/>
</dbReference>
<dbReference type="AlphaFoldDB" id="A0A7G9S0I6"/>
<protein>
    <submittedName>
        <fullName evidence="2">VOC family protein</fullName>
    </submittedName>
</protein>
<accession>A0A7G9S0I6</accession>
<keyword evidence="3" id="KW-1185">Reference proteome</keyword>
<reference evidence="2 3" key="1">
    <citation type="submission" date="2020-08" db="EMBL/GenBank/DDBJ databases">
        <title>Genome sequence of Erysipelothrix inopinata DSM 15511T.</title>
        <authorList>
            <person name="Hyun D.-W."/>
            <person name="Bae J.-W."/>
        </authorList>
    </citation>
    <scope>NUCLEOTIDE SEQUENCE [LARGE SCALE GENOMIC DNA]</scope>
    <source>
        <strain evidence="2 3">DSM 15511</strain>
    </source>
</reference>
<dbReference type="PANTHER" id="PTHR43279:SF1">
    <property type="entry name" value="CATECHOL-2,3-DIOXYGENASE"/>
    <property type="match status" value="1"/>
</dbReference>
<dbReference type="Gene3D" id="3.10.180.10">
    <property type="entry name" value="2,3-Dihydroxybiphenyl 1,2-Dioxygenase, domain 1"/>
    <property type="match status" value="2"/>
</dbReference>
<name>A0A7G9S0I6_9FIRM</name>
<dbReference type="PANTHER" id="PTHR43279">
    <property type="entry name" value="CATECHOL-2,3-DIOXYGENASE"/>
    <property type="match status" value="1"/>
</dbReference>
<gene>
    <name evidence="2" type="ORF">H9L01_03055</name>
</gene>
<dbReference type="Proteomes" id="UP000515928">
    <property type="component" value="Chromosome"/>
</dbReference>
<dbReference type="InterPro" id="IPR029068">
    <property type="entry name" value="Glyas_Bleomycin-R_OHBP_Dase"/>
</dbReference>
<evidence type="ECO:0000259" key="1">
    <source>
        <dbReference type="PROSITE" id="PS51819"/>
    </source>
</evidence>
<dbReference type="KEGG" id="eio:H9L01_03055"/>
<dbReference type="RefSeq" id="WP_187534561.1">
    <property type="nucleotide sequence ID" value="NZ_CBCSHU010000006.1"/>
</dbReference>